<protein>
    <recommendedName>
        <fullName evidence="2">N-acetyltransferase domain-containing protein</fullName>
    </recommendedName>
</protein>
<gene>
    <name evidence="3" type="ORF">PHATRDRAFT_47498</name>
</gene>
<evidence type="ECO:0000259" key="2">
    <source>
        <dbReference type="PROSITE" id="PS51186"/>
    </source>
</evidence>
<evidence type="ECO:0000313" key="4">
    <source>
        <dbReference type="Proteomes" id="UP000000759"/>
    </source>
</evidence>
<keyword evidence="4" id="KW-1185">Reference proteome</keyword>
<dbReference type="EMBL" id="CM000615">
    <property type="protein sequence ID" value="EEC46844.1"/>
    <property type="molecule type" value="Genomic_DNA"/>
</dbReference>
<dbReference type="InParanoid" id="B7G3K3"/>
<dbReference type="Gene3D" id="3.40.50.1240">
    <property type="entry name" value="Phosphoglycerate mutase-like"/>
    <property type="match status" value="1"/>
</dbReference>
<dbReference type="GO" id="GO:0016747">
    <property type="term" value="F:acyltransferase activity, transferring groups other than amino-acyl groups"/>
    <property type="evidence" value="ECO:0007669"/>
    <property type="project" value="InterPro"/>
</dbReference>
<dbReference type="InterPro" id="IPR000182">
    <property type="entry name" value="GNAT_dom"/>
</dbReference>
<reference evidence="3 4" key="1">
    <citation type="journal article" date="2008" name="Nature">
        <title>The Phaeodactylum genome reveals the evolutionary history of diatom genomes.</title>
        <authorList>
            <person name="Bowler C."/>
            <person name="Allen A.E."/>
            <person name="Badger J.H."/>
            <person name="Grimwood J."/>
            <person name="Jabbari K."/>
            <person name="Kuo A."/>
            <person name="Maheswari U."/>
            <person name="Martens C."/>
            <person name="Maumus F."/>
            <person name="Otillar R.P."/>
            <person name="Rayko E."/>
            <person name="Salamov A."/>
            <person name="Vandepoele K."/>
            <person name="Beszteri B."/>
            <person name="Gruber A."/>
            <person name="Heijde M."/>
            <person name="Katinka M."/>
            <person name="Mock T."/>
            <person name="Valentin K."/>
            <person name="Verret F."/>
            <person name="Berges J.A."/>
            <person name="Brownlee C."/>
            <person name="Cadoret J.P."/>
            <person name="Chiovitti A."/>
            <person name="Choi C.J."/>
            <person name="Coesel S."/>
            <person name="De Martino A."/>
            <person name="Detter J.C."/>
            <person name="Durkin C."/>
            <person name="Falciatore A."/>
            <person name="Fournet J."/>
            <person name="Haruta M."/>
            <person name="Huysman M.J."/>
            <person name="Jenkins B.D."/>
            <person name="Jiroutova K."/>
            <person name="Jorgensen R.E."/>
            <person name="Joubert Y."/>
            <person name="Kaplan A."/>
            <person name="Kroger N."/>
            <person name="Kroth P.G."/>
            <person name="La Roche J."/>
            <person name="Lindquist E."/>
            <person name="Lommer M."/>
            <person name="Martin-Jezequel V."/>
            <person name="Lopez P.J."/>
            <person name="Lucas S."/>
            <person name="Mangogna M."/>
            <person name="McGinnis K."/>
            <person name="Medlin L.K."/>
            <person name="Montsant A."/>
            <person name="Oudot-Le Secq M.P."/>
            <person name="Napoli C."/>
            <person name="Obornik M."/>
            <person name="Parker M.S."/>
            <person name="Petit J.L."/>
            <person name="Porcel B.M."/>
            <person name="Poulsen N."/>
            <person name="Robison M."/>
            <person name="Rychlewski L."/>
            <person name="Rynearson T.A."/>
            <person name="Schmutz J."/>
            <person name="Shapiro H."/>
            <person name="Siaut M."/>
            <person name="Stanley M."/>
            <person name="Sussman M.R."/>
            <person name="Taylor A.R."/>
            <person name="Vardi A."/>
            <person name="von Dassow P."/>
            <person name="Vyverman W."/>
            <person name="Willis A."/>
            <person name="Wyrwicz L.S."/>
            <person name="Rokhsar D.S."/>
            <person name="Weissenbach J."/>
            <person name="Armbrust E.V."/>
            <person name="Green B.R."/>
            <person name="Van de Peer Y."/>
            <person name="Grigoriev I.V."/>
        </authorList>
    </citation>
    <scope>NUCLEOTIDE SEQUENCE [LARGE SCALE GENOMIC DNA]</scope>
    <source>
        <strain evidence="3 4">CCAP 1055/1</strain>
    </source>
</reference>
<feature type="region of interest" description="Disordered" evidence="1">
    <location>
        <begin position="166"/>
        <end position="206"/>
    </location>
</feature>
<dbReference type="InterPro" id="IPR016181">
    <property type="entry name" value="Acyl_CoA_acyltransferase"/>
</dbReference>
<dbReference type="OMA" id="VGHGDFM"/>
<dbReference type="SUPFAM" id="SSF53254">
    <property type="entry name" value="Phosphoglycerate mutase-like"/>
    <property type="match status" value="1"/>
</dbReference>
<dbReference type="eggNOG" id="ENOG502SBBZ">
    <property type="taxonomic scope" value="Eukaryota"/>
</dbReference>
<dbReference type="RefSeq" id="XP_002181630.1">
    <property type="nucleotide sequence ID" value="XM_002181594.1"/>
</dbReference>
<dbReference type="PaxDb" id="2850-Phatr47498"/>
<dbReference type="GeneID" id="7202600"/>
<sequence length="528" mass="58717">MSTASSSTPKTPTALAGAVRPSIAVRWIRHAESRNNQVYRDARVRYGGGTPDFDVQGWQTYVDTHRTADPGLSDPCGNAQADCLADYLVPHWTEQASRPVRIVVSPMRRTLDTFRPTCQRMELANPGSTQVLVHGFLFESEGCHDRGLPREGDSPLEIAERWQATDDHDDNNKHNNSNDNTPSQPLDFTGFPDPDRGWYVHGQGPETRAASEQRAAKFYLWLNEYLDQQLLESANDNDTEQPQQQHHDVFDAGVAIPGEEDEVDHDKFAPRVRRRRTVVLVGHGDFMSLVLKRIVAGYGHYVENDGIPHRSAFCHYNTGMTELEYFGHGRFLVMTHNTVPHLQNTPELLSGGSLKDGWSYLMPNDQFVLDAEVNVAFADELEPHIHEQAQALRALYRSDHPLAGNTFIHDDGTADNDTVTHFVVQRGLQVVGVATHSAATGRLTDVAVRPSAGPHARTKLFHAVQQYARQQGQSMALTVVPCNAENHGFFQDAGFQAIPTDGRILILADRGDILADEKSQQPLDATTK</sequence>
<accession>B7G3K3</accession>
<evidence type="ECO:0000256" key="1">
    <source>
        <dbReference type="SAM" id="MobiDB-lite"/>
    </source>
</evidence>
<dbReference type="PROSITE" id="PS51186">
    <property type="entry name" value="GNAT"/>
    <property type="match status" value="1"/>
</dbReference>
<dbReference type="KEGG" id="pti:PHATRDRAFT_47498"/>
<dbReference type="OrthoDB" id="42793at2759"/>
<reference evidence="4" key="2">
    <citation type="submission" date="2008-08" db="EMBL/GenBank/DDBJ databases">
        <authorList>
            <consortium name="Diatom Consortium"/>
            <person name="Grigoriev I."/>
            <person name="Grimwood J."/>
            <person name="Kuo A."/>
            <person name="Otillar R.P."/>
            <person name="Salamov A."/>
            <person name="Detter J.C."/>
            <person name="Lindquist E."/>
            <person name="Shapiro H."/>
            <person name="Lucas S."/>
            <person name="Glavina del Rio T."/>
            <person name="Pitluck S."/>
            <person name="Rokhsar D."/>
            <person name="Bowler C."/>
        </authorList>
    </citation>
    <scope>GENOME REANNOTATION</scope>
    <source>
        <strain evidence="4">CCAP 1055/1</strain>
    </source>
</reference>
<dbReference type="InterPro" id="IPR029033">
    <property type="entry name" value="His_PPase_superfam"/>
</dbReference>
<evidence type="ECO:0000313" key="3">
    <source>
        <dbReference type="EMBL" id="EEC46844.1"/>
    </source>
</evidence>
<organism evidence="3 4">
    <name type="scientific">Phaeodactylum tricornutum (strain CCAP 1055/1)</name>
    <dbReference type="NCBI Taxonomy" id="556484"/>
    <lineage>
        <taxon>Eukaryota</taxon>
        <taxon>Sar</taxon>
        <taxon>Stramenopiles</taxon>
        <taxon>Ochrophyta</taxon>
        <taxon>Bacillariophyta</taxon>
        <taxon>Bacillariophyceae</taxon>
        <taxon>Bacillariophycidae</taxon>
        <taxon>Naviculales</taxon>
        <taxon>Phaeodactylaceae</taxon>
        <taxon>Phaeodactylum</taxon>
    </lineage>
</organism>
<dbReference type="AlphaFoldDB" id="B7G3K3"/>
<proteinExistence type="predicted"/>
<dbReference type="HOGENOM" id="CLU_516290_0_0_1"/>
<dbReference type="SUPFAM" id="SSF55729">
    <property type="entry name" value="Acyl-CoA N-acyltransferases (Nat)"/>
    <property type="match status" value="1"/>
</dbReference>
<name>B7G3K3_PHATC</name>
<dbReference type="Proteomes" id="UP000000759">
    <property type="component" value="Chromosome 13"/>
</dbReference>
<feature type="domain" description="N-acetyltransferase" evidence="2">
    <location>
        <begin position="379"/>
        <end position="516"/>
    </location>
</feature>
<dbReference type="Gene3D" id="3.40.630.30">
    <property type="match status" value="1"/>
</dbReference>